<reference evidence="3" key="1">
    <citation type="submission" date="2020-04" db="EMBL/GenBank/DDBJ databases">
        <authorList>
            <person name="Chiriac C."/>
            <person name="Salcher M."/>
            <person name="Ghai R."/>
            <person name="Kavagutti S V."/>
        </authorList>
    </citation>
    <scope>NUCLEOTIDE SEQUENCE</scope>
</reference>
<dbReference type="EMBL" id="LR796758">
    <property type="protein sequence ID" value="CAB4163897.1"/>
    <property type="molecule type" value="Genomic_DNA"/>
</dbReference>
<evidence type="ECO:0000313" key="2">
    <source>
        <dbReference type="EMBL" id="CAB4163897.1"/>
    </source>
</evidence>
<evidence type="ECO:0008006" key="6">
    <source>
        <dbReference type="Google" id="ProtNLM"/>
    </source>
</evidence>
<feature type="region of interest" description="Disordered" evidence="1">
    <location>
        <begin position="623"/>
        <end position="662"/>
    </location>
</feature>
<dbReference type="InterPro" id="IPR014729">
    <property type="entry name" value="Rossmann-like_a/b/a_fold"/>
</dbReference>
<accession>A0A6J5P396</accession>
<dbReference type="Gene3D" id="3.40.50.620">
    <property type="entry name" value="HUPs"/>
    <property type="match status" value="1"/>
</dbReference>
<proteinExistence type="predicted"/>
<name>A0A6J5P396_9CAUD</name>
<gene>
    <name evidence="4" type="ORF">UFOVP1146_253</name>
    <name evidence="5" type="ORF">UFOVP1638_312</name>
    <name evidence="2" type="ORF">UFOVP812_166</name>
    <name evidence="3" type="ORF">UFOVP818_399</name>
</gene>
<evidence type="ECO:0000256" key="1">
    <source>
        <dbReference type="SAM" id="MobiDB-lite"/>
    </source>
</evidence>
<dbReference type="EMBL" id="LR796776">
    <property type="protein sequence ID" value="CAB4165863.1"/>
    <property type="molecule type" value="Genomic_DNA"/>
</dbReference>
<evidence type="ECO:0000313" key="5">
    <source>
        <dbReference type="EMBL" id="CAB4221421.1"/>
    </source>
</evidence>
<dbReference type="EMBL" id="LR797099">
    <property type="protein sequence ID" value="CAB4186907.1"/>
    <property type="molecule type" value="Genomic_DNA"/>
</dbReference>
<feature type="compositionally biased region" description="Basic and acidic residues" evidence="1">
    <location>
        <begin position="632"/>
        <end position="644"/>
    </location>
</feature>
<sequence>MKKLVIMPGGFHPFHAGHMALYTSAREAFPDADVYVAATNDTSERPFPFAIKEKLAKLAGVEPGHFVQVKSPFQAREITQNYDPETTALIFVRSEKDRTKPPQAGGTKKDGTSAYLQPITAELNPMNKNGYMAYLPTVEFGPGMTSATEIRTAWPKLNRKRKTALVMSLYPKTQSNPELAQTVVKMLDTAIGSEQGMTESKSLAKKVKIVKGPDAGKTGWIREIKHGAFKGAPKTYYVDLDDGGQANNLPDTALRLVKQQGVAEASDHAKEVAAKRKEYEKDFGKFEPTDQKYGVAQMIKDIATSTASPEHKKAAIDALNKQDVAEAAYPGNIGIMELAKFFDIATLEEKTQFKQLMNIGEKNKAWKLIQKVTGVKLQGKEFAEQRARPSAAEGLGNIEISDDKSIVTISVDGKDRFMLRPAEGHKLKSYGGRAYKYWTIYDTERKKDRINPAIGMMSKNQAIAYVKKLVRLENKRQQGLAEGSLADAAKHVKKGALHKQEHIPLDKKIGATKLKSLKAHGTPLERKRANFALNIQGIKENAVTDLERDMKPHSNYEAINDLMTDLAANHNITPEELHDKFVNKHGMIPDEWIKHKPMSEADEVPDYDRSDELISRLKAKAAASQKLKAQGKKPEILRDPDGKTRVNFNPGPDYLDEDPFRG</sequence>
<dbReference type="SUPFAM" id="SSF52374">
    <property type="entry name" value="Nucleotidylyl transferase"/>
    <property type="match status" value="1"/>
</dbReference>
<dbReference type="EMBL" id="LR797502">
    <property type="protein sequence ID" value="CAB4221421.1"/>
    <property type="molecule type" value="Genomic_DNA"/>
</dbReference>
<organism evidence="3">
    <name type="scientific">uncultured Caudovirales phage</name>
    <dbReference type="NCBI Taxonomy" id="2100421"/>
    <lineage>
        <taxon>Viruses</taxon>
        <taxon>Duplodnaviria</taxon>
        <taxon>Heunggongvirae</taxon>
        <taxon>Uroviricota</taxon>
        <taxon>Caudoviricetes</taxon>
        <taxon>Peduoviridae</taxon>
        <taxon>Maltschvirus</taxon>
        <taxon>Maltschvirus maltsch</taxon>
    </lineage>
</organism>
<evidence type="ECO:0000313" key="3">
    <source>
        <dbReference type="EMBL" id="CAB4165863.1"/>
    </source>
</evidence>
<protein>
    <recommendedName>
        <fullName evidence="6">Cytidyltransferase-like domain-containing protein</fullName>
    </recommendedName>
</protein>
<evidence type="ECO:0000313" key="4">
    <source>
        <dbReference type="EMBL" id="CAB4186907.1"/>
    </source>
</evidence>